<evidence type="ECO:0000259" key="2">
    <source>
        <dbReference type="PROSITE" id="PS50943"/>
    </source>
</evidence>
<dbReference type="PROSITE" id="PS50943">
    <property type="entry name" value="HTH_CROC1"/>
    <property type="match status" value="1"/>
</dbReference>
<dbReference type="EMBL" id="CP078077">
    <property type="protein sequence ID" value="UPL16054.1"/>
    <property type="molecule type" value="Genomic_DNA"/>
</dbReference>
<dbReference type="Gene3D" id="1.10.260.40">
    <property type="entry name" value="lambda repressor-like DNA-binding domains"/>
    <property type="match status" value="1"/>
</dbReference>
<sequence length="129" mass="13568">MVTRVKTSAELFNAAVGRQLRAEIAAAGSSIAAMARDAGVARSALDNYVTGKRAIPVPVVYTVCAIINVAPHLVLARAEERLSADIASAPATITPLHRRPDVAPLGQDVPEVAFGSPLPHDRDTDDLYS</sequence>
<feature type="domain" description="HTH cro/C1-type" evidence="2">
    <location>
        <begin position="20"/>
        <end position="74"/>
    </location>
</feature>
<accession>A0ABY4ITE1</accession>
<protein>
    <submittedName>
        <fullName evidence="3">XRE family transcriptional regulator</fullName>
    </submittedName>
</protein>
<dbReference type="Proteomes" id="UP000831963">
    <property type="component" value="Chromosome"/>
</dbReference>
<feature type="compositionally biased region" description="Basic and acidic residues" evidence="1">
    <location>
        <begin position="119"/>
        <end position="129"/>
    </location>
</feature>
<proteinExistence type="predicted"/>
<dbReference type="SUPFAM" id="SSF47413">
    <property type="entry name" value="lambda repressor-like DNA-binding domains"/>
    <property type="match status" value="1"/>
</dbReference>
<feature type="region of interest" description="Disordered" evidence="1">
    <location>
        <begin position="97"/>
        <end position="129"/>
    </location>
</feature>
<evidence type="ECO:0000256" key="1">
    <source>
        <dbReference type="SAM" id="MobiDB-lite"/>
    </source>
</evidence>
<evidence type="ECO:0000313" key="4">
    <source>
        <dbReference type="Proteomes" id="UP000831963"/>
    </source>
</evidence>
<dbReference type="InterPro" id="IPR010982">
    <property type="entry name" value="Lambda_DNA-bd_dom_sf"/>
</dbReference>
<name>A0ABY4ITE1_9MICO</name>
<gene>
    <name evidence="3" type="ORF">KV396_01565</name>
</gene>
<dbReference type="InterPro" id="IPR001387">
    <property type="entry name" value="Cro/C1-type_HTH"/>
</dbReference>
<keyword evidence="4" id="KW-1185">Reference proteome</keyword>
<evidence type="ECO:0000313" key="3">
    <source>
        <dbReference type="EMBL" id="UPL16054.1"/>
    </source>
</evidence>
<dbReference type="SMART" id="SM00530">
    <property type="entry name" value="HTH_XRE"/>
    <property type="match status" value="1"/>
</dbReference>
<organism evidence="3 4">
    <name type="scientific">Microbacterium galbinum</name>
    <dbReference type="NCBI Taxonomy" id="2851646"/>
    <lineage>
        <taxon>Bacteria</taxon>
        <taxon>Bacillati</taxon>
        <taxon>Actinomycetota</taxon>
        <taxon>Actinomycetes</taxon>
        <taxon>Micrococcales</taxon>
        <taxon>Microbacteriaceae</taxon>
        <taxon>Microbacterium</taxon>
    </lineage>
</organism>
<reference evidence="3 4" key="1">
    <citation type="submission" date="2021-06" db="EMBL/GenBank/DDBJ databases">
        <title>Genome-based taxonomic framework of Microbacterium strains isolated from marine environment, the description of four new species and reclassification of four preexisting species.</title>
        <authorList>
            <person name="Lee S.D."/>
            <person name="Kim S.-M."/>
            <person name="Byeon Y.-S."/>
            <person name="Yang H.L."/>
            <person name="Kim I.S."/>
        </authorList>
    </citation>
    <scope>NUCLEOTIDE SEQUENCE [LARGE SCALE GENOMIC DNA]</scope>
    <source>
        <strain evidence="3 4">SSW1-36</strain>
    </source>
</reference>